<evidence type="ECO:0000259" key="9">
    <source>
        <dbReference type="PROSITE" id="PS50011"/>
    </source>
</evidence>
<gene>
    <name evidence="10" type="ORF">PSIN1315_LOCUS1256</name>
</gene>
<dbReference type="InterPro" id="IPR050494">
    <property type="entry name" value="Ser_Thr_dual-spec_kinase"/>
</dbReference>
<evidence type="ECO:0000313" key="10">
    <source>
        <dbReference type="EMBL" id="CAE0126853.1"/>
    </source>
</evidence>
<keyword evidence="4" id="KW-0547">Nucleotide-binding</keyword>
<evidence type="ECO:0000256" key="8">
    <source>
        <dbReference type="SAM" id="MobiDB-lite"/>
    </source>
</evidence>
<comment type="similarity">
    <text evidence="7">Belongs to the protein kinase superfamily. CMGC Ser/Thr protein kinase family.</text>
</comment>
<evidence type="ECO:0000256" key="7">
    <source>
        <dbReference type="ARBA" id="ARBA00023596"/>
    </source>
</evidence>
<dbReference type="PROSITE" id="PS50011">
    <property type="entry name" value="PROTEIN_KINASE_DOM"/>
    <property type="match status" value="1"/>
</dbReference>
<protein>
    <recommendedName>
        <fullName evidence="1">non-specific serine/threonine protein kinase</fullName>
        <ecNumber evidence="1">2.7.11.1</ecNumber>
    </recommendedName>
</protein>
<dbReference type="PROSITE" id="PS00108">
    <property type="entry name" value="PROTEIN_KINASE_ST"/>
    <property type="match status" value="1"/>
</dbReference>
<keyword evidence="5" id="KW-0418">Kinase</keyword>
<keyword evidence="6" id="KW-0067">ATP-binding</keyword>
<dbReference type="GO" id="GO:0004674">
    <property type="term" value="F:protein serine/threonine kinase activity"/>
    <property type="evidence" value="ECO:0007669"/>
    <property type="project" value="UniProtKB-KW"/>
</dbReference>
<dbReference type="Gene3D" id="1.10.510.10">
    <property type="entry name" value="Transferase(Phosphotransferase) domain 1"/>
    <property type="match status" value="1"/>
</dbReference>
<name>A0A7S3B6X2_9VIRI</name>
<sequence>MPAAPAAPAAQQQQQRTVPTLIAAPADLSKAPGAAESEDDEDDMFADDFDDKALQARDEAAAGGVEGLKDAWDDAEGYYNFRVNEVLHGRYEVYSNFGRGVFSTVLRARDLQAAPGSAFPEVAIKVIRANEQMRKAAQLEVAIVRKLAGADPENRRHCVRLLSHFEHREHVCMVFEPLALNLREVLKKFGRNIGLNLGAVRAYAQQLLIALKHIYNCGVLHADLKPDNVLVNAGHNLLKLADFGSAMFAGENERTPYLASRFYRAPEVILGMAYGHPMDMWAMGATLYELYTGKILFPGGSNNAMLRLMMELKGKLPKRMLRAGIFADKHFDLETGEFGAVGEDPVTRDMVVKMMQNVQQKDDVAKRIQAGGGTDEASRGSRSFADLLERMLVLDPEKRITPAEALRHPFIQGDRPSQVAGNGRAGGAQQRH</sequence>
<feature type="domain" description="Protein kinase" evidence="9">
    <location>
        <begin position="91"/>
        <end position="411"/>
    </location>
</feature>
<evidence type="ECO:0000256" key="3">
    <source>
        <dbReference type="ARBA" id="ARBA00022679"/>
    </source>
</evidence>
<dbReference type="GO" id="GO:0005524">
    <property type="term" value="F:ATP binding"/>
    <property type="evidence" value="ECO:0007669"/>
    <property type="project" value="UniProtKB-KW"/>
</dbReference>
<dbReference type="InterPro" id="IPR000719">
    <property type="entry name" value="Prot_kinase_dom"/>
</dbReference>
<dbReference type="CDD" id="cd14135">
    <property type="entry name" value="STKc_PRP4"/>
    <property type="match status" value="1"/>
</dbReference>
<evidence type="ECO:0000256" key="1">
    <source>
        <dbReference type="ARBA" id="ARBA00012513"/>
    </source>
</evidence>
<dbReference type="SMART" id="SM00220">
    <property type="entry name" value="S_TKc"/>
    <property type="match status" value="1"/>
</dbReference>
<dbReference type="AlphaFoldDB" id="A0A7S3B6X2"/>
<evidence type="ECO:0000256" key="4">
    <source>
        <dbReference type="ARBA" id="ARBA00022741"/>
    </source>
</evidence>
<dbReference type="InterPro" id="IPR044092">
    <property type="entry name" value="STKc_PRP4"/>
</dbReference>
<proteinExistence type="inferred from homology"/>
<feature type="region of interest" description="Disordered" evidence="8">
    <location>
        <begin position="404"/>
        <end position="432"/>
    </location>
</feature>
<dbReference type="PANTHER" id="PTHR24058:SF103">
    <property type="entry name" value="SERINE_THREONINE-PROTEIN KINASE PRP4 HOMOLOG"/>
    <property type="match status" value="1"/>
</dbReference>
<dbReference type="PANTHER" id="PTHR24058">
    <property type="entry name" value="DUAL SPECIFICITY PROTEIN KINASE"/>
    <property type="match status" value="1"/>
</dbReference>
<dbReference type="GO" id="GO:0045292">
    <property type="term" value="P:mRNA cis splicing, via spliceosome"/>
    <property type="evidence" value="ECO:0007669"/>
    <property type="project" value="InterPro"/>
</dbReference>
<keyword evidence="3" id="KW-0808">Transferase</keyword>
<organism evidence="10">
    <name type="scientific">Prasinoderma singulare</name>
    <dbReference type="NCBI Taxonomy" id="676789"/>
    <lineage>
        <taxon>Eukaryota</taxon>
        <taxon>Viridiplantae</taxon>
        <taxon>Prasinodermophyta</taxon>
        <taxon>Prasinodermophyceae</taxon>
        <taxon>Prasinodermales</taxon>
        <taxon>Prasinodermaceae</taxon>
        <taxon>Prasinoderma</taxon>
    </lineage>
</organism>
<evidence type="ECO:0000256" key="5">
    <source>
        <dbReference type="ARBA" id="ARBA00022777"/>
    </source>
</evidence>
<feature type="compositionally biased region" description="Acidic residues" evidence="8">
    <location>
        <begin position="36"/>
        <end position="45"/>
    </location>
</feature>
<dbReference type="FunFam" id="1.10.510.10:FF:000078">
    <property type="entry name" value="Serine/threonine-protein kinase PRP4 homolog"/>
    <property type="match status" value="1"/>
</dbReference>
<reference evidence="10" key="1">
    <citation type="submission" date="2021-01" db="EMBL/GenBank/DDBJ databases">
        <authorList>
            <person name="Corre E."/>
            <person name="Pelletier E."/>
            <person name="Niang G."/>
            <person name="Scheremetjew M."/>
            <person name="Finn R."/>
            <person name="Kale V."/>
            <person name="Holt S."/>
            <person name="Cochrane G."/>
            <person name="Meng A."/>
            <person name="Brown T."/>
            <person name="Cohen L."/>
        </authorList>
    </citation>
    <scope>NUCLEOTIDE SEQUENCE</scope>
    <source>
        <strain evidence="10">RCC927</strain>
    </source>
</reference>
<evidence type="ECO:0000256" key="2">
    <source>
        <dbReference type="ARBA" id="ARBA00022527"/>
    </source>
</evidence>
<dbReference type="InterPro" id="IPR008271">
    <property type="entry name" value="Ser/Thr_kinase_AS"/>
</dbReference>
<feature type="region of interest" description="Disordered" evidence="8">
    <location>
        <begin position="1"/>
        <end position="45"/>
    </location>
</feature>
<dbReference type="Gene3D" id="3.30.200.20">
    <property type="entry name" value="Phosphorylase Kinase, domain 1"/>
    <property type="match status" value="1"/>
</dbReference>
<dbReference type="EC" id="2.7.11.1" evidence="1"/>
<dbReference type="SUPFAM" id="SSF56112">
    <property type="entry name" value="Protein kinase-like (PK-like)"/>
    <property type="match status" value="1"/>
</dbReference>
<keyword evidence="2" id="KW-0723">Serine/threonine-protein kinase</keyword>
<evidence type="ECO:0000256" key="6">
    <source>
        <dbReference type="ARBA" id="ARBA00022840"/>
    </source>
</evidence>
<dbReference type="InterPro" id="IPR011009">
    <property type="entry name" value="Kinase-like_dom_sf"/>
</dbReference>
<dbReference type="Pfam" id="PF00069">
    <property type="entry name" value="Pkinase"/>
    <property type="match status" value="1"/>
</dbReference>
<dbReference type="EMBL" id="HBHY01001996">
    <property type="protein sequence ID" value="CAE0126853.1"/>
    <property type="molecule type" value="Transcribed_RNA"/>
</dbReference>
<accession>A0A7S3B6X2</accession>
<feature type="compositionally biased region" description="Low complexity" evidence="8">
    <location>
        <begin position="1"/>
        <end position="15"/>
    </location>
</feature>